<comment type="caution">
    <text evidence="1">The sequence shown here is derived from an EMBL/GenBank/DDBJ whole genome shotgun (WGS) entry which is preliminary data.</text>
</comment>
<dbReference type="Proteomes" id="UP001597241">
    <property type="component" value="Unassembled WGS sequence"/>
</dbReference>
<evidence type="ECO:0000313" key="2">
    <source>
        <dbReference type="Proteomes" id="UP001597241"/>
    </source>
</evidence>
<dbReference type="RefSeq" id="WP_386809051.1">
    <property type="nucleotide sequence ID" value="NZ_JBHTMV010000004.1"/>
</dbReference>
<accession>A0ABW3WN53</accession>
<organism evidence="1 2">
    <name type="scientific">Lutibacter holmesii</name>
    <dbReference type="NCBI Taxonomy" id="1137985"/>
    <lineage>
        <taxon>Bacteria</taxon>
        <taxon>Pseudomonadati</taxon>
        <taxon>Bacteroidota</taxon>
        <taxon>Flavobacteriia</taxon>
        <taxon>Flavobacteriales</taxon>
        <taxon>Flavobacteriaceae</taxon>
        <taxon>Lutibacter</taxon>
    </lineage>
</organism>
<sequence length="77" mass="9205">MTNDDKKAKITELVTLLKPKYSDIRINFDEADNKGNIVISFFWNRISEQNWKDAKTFRCQLGEYENIKENEIIPFFE</sequence>
<protein>
    <submittedName>
        <fullName evidence="1">Uncharacterized protein</fullName>
    </submittedName>
</protein>
<proteinExistence type="predicted"/>
<dbReference type="EMBL" id="JBHTMV010000004">
    <property type="protein sequence ID" value="MFD1293849.1"/>
    <property type="molecule type" value="Genomic_DNA"/>
</dbReference>
<name>A0ABW3WN53_9FLAO</name>
<keyword evidence="2" id="KW-1185">Reference proteome</keyword>
<evidence type="ECO:0000313" key="1">
    <source>
        <dbReference type="EMBL" id="MFD1293849.1"/>
    </source>
</evidence>
<gene>
    <name evidence="1" type="ORF">ACFQ5N_08385</name>
</gene>
<reference evidence="2" key="1">
    <citation type="journal article" date="2019" name="Int. J. Syst. Evol. Microbiol.">
        <title>The Global Catalogue of Microorganisms (GCM) 10K type strain sequencing project: providing services to taxonomists for standard genome sequencing and annotation.</title>
        <authorList>
            <consortium name="The Broad Institute Genomics Platform"/>
            <consortium name="The Broad Institute Genome Sequencing Center for Infectious Disease"/>
            <person name="Wu L."/>
            <person name="Ma J."/>
        </authorList>
    </citation>
    <scope>NUCLEOTIDE SEQUENCE [LARGE SCALE GENOMIC DNA]</scope>
    <source>
        <strain evidence="2">CCUG 62221</strain>
    </source>
</reference>